<feature type="transmembrane region" description="Helical" evidence="8">
    <location>
        <begin position="408"/>
        <end position="432"/>
    </location>
</feature>
<dbReference type="PANTHER" id="PTHR48022">
    <property type="entry name" value="PLASTIDIC GLUCOSE TRANSPORTER 4"/>
    <property type="match status" value="1"/>
</dbReference>
<feature type="transmembrane region" description="Helical" evidence="8">
    <location>
        <begin position="373"/>
        <end position="396"/>
    </location>
</feature>
<evidence type="ECO:0000256" key="7">
    <source>
        <dbReference type="RuleBase" id="RU003346"/>
    </source>
</evidence>
<accession>A0A225ARN6</accession>
<dbReference type="SUPFAM" id="SSF103473">
    <property type="entry name" value="MFS general substrate transporter"/>
    <property type="match status" value="1"/>
</dbReference>
<evidence type="ECO:0000259" key="9">
    <source>
        <dbReference type="PROSITE" id="PS50850"/>
    </source>
</evidence>
<feature type="transmembrane region" description="Helical" evidence="8">
    <location>
        <begin position="311"/>
        <end position="331"/>
    </location>
</feature>
<feature type="transmembrane region" description="Helical" evidence="8">
    <location>
        <begin position="149"/>
        <end position="174"/>
    </location>
</feature>
<evidence type="ECO:0000256" key="2">
    <source>
        <dbReference type="ARBA" id="ARBA00010992"/>
    </source>
</evidence>
<dbReference type="GO" id="GO:0005351">
    <property type="term" value="F:carbohydrate:proton symporter activity"/>
    <property type="evidence" value="ECO:0007669"/>
    <property type="project" value="TreeGrafter"/>
</dbReference>
<keyword evidence="11" id="KW-1185">Reference proteome</keyword>
<dbReference type="InterPro" id="IPR003663">
    <property type="entry name" value="Sugar/inositol_transpt"/>
</dbReference>
<keyword evidence="5 8" id="KW-1133">Transmembrane helix</keyword>
<dbReference type="InterPro" id="IPR036259">
    <property type="entry name" value="MFS_trans_sf"/>
</dbReference>
<comment type="caution">
    <text evidence="10">The sequence shown here is derived from an EMBL/GenBank/DDBJ whole genome shotgun (WGS) entry which is preliminary data.</text>
</comment>
<feature type="domain" description="Major facilitator superfamily (MFS) profile" evidence="9">
    <location>
        <begin position="19"/>
        <end position="460"/>
    </location>
</feature>
<evidence type="ECO:0000256" key="3">
    <source>
        <dbReference type="ARBA" id="ARBA00022448"/>
    </source>
</evidence>
<dbReference type="InterPro" id="IPR050360">
    <property type="entry name" value="MFS_Sugar_Transporters"/>
</dbReference>
<dbReference type="AlphaFoldDB" id="A0A225ARN6"/>
<dbReference type="EMBL" id="LFMY01000016">
    <property type="protein sequence ID" value="OKL56107.1"/>
    <property type="molecule type" value="Genomic_DNA"/>
</dbReference>
<comment type="similarity">
    <text evidence="2 7">Belongs to the major facilitator superfamily. Sugar transporter (TC 2.A.1.1) family.</text>
</comment>
<dbReference type="Pfam" id="PF00083">
    <property type="entry name" value="Sugar_tr"/>
    <property type="match status" value="1"/>
</dbReference>
<evidence type="ECO:0000256" key="6">
    <source>
        <dbReference type="ARBA" id="ARBA00023136"/>
    </source>
</evidence>
<dbReference type="PANTHER" id="PTHR48022:SF11">
    <property type="entry name" value="MONOSACCHARIDE TRANSPORTER (HXT8), PUTATIVE (AFU_ORTHOLOGUE AFUA_2G08120)-RELATED"/>
    <property type="match status" value="1"/>
</dbReference>
<proteinExistence type="inferred from homology"/>
<dbReference type="GO" id="GO:0016020">
    <property type="term" value="C:membrane"/>
    <property type="evidence" value="ECO:0007669"/>
    <property type="project" value="UniProtKB-SubCell"/>
</dbReference>
<evidence type="ECO:0000313" key="11">
    <source>
        <dbReference type="Proteomes" id="UP000214365"/>
    </source>
</evidence>
<dbReference type="FunFam" id="1.20.1250.20:FF:000134">
    <property type="entry name" value="MFS sugar transporter protein"/>
    <property type="match status" value="1"/>
</dbReference>
<dbReference type="InterPro" id="IPR005828">
    <property type="entry name" value="MFS_sugar_transport-like"/>
</dbReference>
<dbReference type="Gene3D" id="1.20.1250.20">
    <property type="entry name" value="MFS general substrate transporter like domains"/>
    <property type="match status" value="1"/>
</dbReference>
<evidence type="ECO:0000256" key="8">
    <source>
        <dbReference type="SAM" id="Phobius"/>
    </source>
</evidence>
<dbReference type="NCBIfam" id="TIGR00879">
    <property type="entry name" value="SP"/>
    <property type="match status" value="1"/>
</dbReference>
<evidence type="ECO:0000313" key="10">
    <source>
        <dbReference type="EMBL" id="OKL56107.1"/>
    </source>
</evidence>
<feature type="transmembrane region" description="Helical" evidence="8">
    <location>
        <begin position="114"/>
        <end position="137"/>
    </location>
</feature>
<dbReference type="Proteomes" id="UP000214365">
    <property type="component" value="Unassembled WGS sequence"/>
</dbReference>
<protein>
    <recommendedName>
        <fullName evidence="9">Major facilitator superfamily (MFS) profile domain-containing protein</fullName>
    </recommendedName>
</protein>
<evidence type="ECO:0000256" key="4">
    <source>
        <dbReference type="ARBA" id="ARBA00022692"/>
    </source>
</evidence>
<dbReference type="RefSeq" id="XP_020116228.1">
    <property type="nucleotide sequence ID" value="XM_020263788.1"/>
</dbReference>
<dbReference type="GeneID" id="31008440"/>
<keyword evidence="3 7" id="KW-0813">Transport</keyword>
<dbReference type="PRINTS" id="PR00171">
    <property type="entry name" value="SUGRTRNSPORT"/>
</dbReference>
<feature type="transmembrane region" description="Helical" evidence="8">
    <location>
        <begin position="273"/>
        <end position="291"/>
    </location>
</feature>
<keyword evidence="6 8" id="KW-0472">Membrane</keyword>
<feature type="transmembrane region" description="Helical" evidence="8">
    <location>
        <begin position="91"/>
        <end position="108"/>
    </location>
</feature>
<evidence type="ECO:0000256" key="5">
    <source>
        <dbReference type="ARBA" id="ARBA00022989"/>
    </source>
</evidence>
<feature type="transmembrane region" description="Helical" evidence="8">
    <location>
        <begin position="438"/>
        <end position="456"/>
    </location>
</feature>
<organism evidence="10 11">
    <name type="scientific">Talaromyces atroroseus</name>
    <dbReference type="NCBI Taxonomy" id="1441469"/>
    <lineage>
        <taxon>Eukaryota</taxon>
        <taxon>Fungi</taxon>
        <taxon>Dikarya</taxon>
        <taxon>Ascomycota</taxon>
        <taxon>Pezizomycotina</taxon>
        <taxon>Eurotiomycetes</taxon>
        <taxon>Eurotiomycetidae</taxon>
        <taxon>Eurotiales</taxon>
        <taxon>Trichocomaceae</taxon>
        <taxon>Talaromyces</taxon>
        <taxon>Talaromyces sect. Trachyspermi</taxon>
    </lineage>
</organism>
<keyword evidence="4 8" id="KW-0812">Transmembrane</keyword>
<dbReference type="OrthoDB" id="6612291at2759"/>
<dbReference type="PROSITE" id="PS50850">
    <property type="entry name" value="MFS"/>
    <property type="match status" value="1"/>
</dbReference>
<feature type="transmembrane region" description="Helical" evidence="8">
    <location>
        <begin position="12"/>
        <end position="32"/>
    </location>
</feature>
<feature type="transmembrane region" description="Helical" evidence="8">
    <location>
        <begin position="338"/>
        <end position="361"/>
    </location>
</feature>
<dbReference type="InterPro" id="IPR020846">
    <property type="entry name" value="MFS_dom"/>
</dbReference>
<evidence type="ECO:0000256" key="1">
    <source>
        <dbReference type="ARBA" id="ARBA00004141"/>
    </source>
</evidence>
<reference evidence="10 11" key="1">
    <citation type="submission" date="2015-06" db="EMBL/GenBank/DDBJ databases">
        <title>Talaromyces atroroseus IBT 11181 draft genome.</title>
        <authorList>
            <person name="Rasmussen K.B."/>
            <person name="Rasmussen S."/>
            <person name="Petersen B."/>
            <person name="Sicheritz-Ponten T."/>
            <person name="Mortensen U.H."/>
            <person name="Thrane U."/>
        </authorList>
    </citation>
    <scope>NUCLEOTIDE SEQUENCE [LARGE SCALE GENOMIC DNA]</scope>
    <source>
        <strain evidence="10 11">IBT 11181</strain>
    </source>
</reference>
<dbReference type="PROSITE" id="PS51257">
    <property type="entry name" value="PROKAR_LIPOPROTEIN"/>
    <property type="match status" value="1"/>
</dbReference>
<gene>
    <name evidence="10" type="ORF">UA08_08684</name>
</gene>
<name>A0A225ARN6_TALAT</name>
<sequence>MNTAKGSAGSHVSFYNALIIAFACFGSITYGYCSSIIGTTLGQPSFTTYFGLATSSNAHGLEGAMNGLFQAGGLFGTLSFGYVADKFGRRTALFTSSVICVIGGALQAGSVDIAMFIVARFITGFGVGGNVFLVPLWQSEIAPPHARGLLVGLHGIFILVGYNIATWLGVGFFYVNAGGAQWRPPLAIQCLPPLILALGVPFIPESPRWLIDHQKEERARLILTKLHESKRTEQQESFADQEFYQIKTQLEYERTQDSSCKAIFTTDHYRKRAIIGFYLLFAGQLTGTTVINNYGPTLYASLGYGAADQLILSGGWLVLGLVANVANAILLDRVGRRWLMVSGMIGCLISLIGEIIMLALFQCSDNKSGKIAGVFFLYLHLAFYGTCIDGSTYVYGSEIWPTHLRGKGFSLSVAGLFVGSTTLLTAAPTAFARIGWKFYLVMTVCTVISTIFICFWPETKGLPLEEIAAKFGEKVTVQLNDSADAASVSIADVSAPVKKAENEK</sequence>
<comment type="subcellular location">
    <subcellularLocation>
        <location evidence="1">Membrane</location>
        <topology evidence="1">Multi-pass membrane protein</topology>
    </subcellularLocation>
</comment>